<dbReference type="GO" id="GO:0016740">
    <property type="term" value="F:transferase activity"/>
    <property type="evidence" value="ECO:0007669"/>
    <property type="project" value="UniProtKB-KW"/>
</dbReference>
<dbReference type="OrthoDB" id="259382at2"/>
<dbReference type="CDD" id="cd06532">
    <property type="entry name" value="Glyco_transf_25"/>
    <property type="match status" value="1"/>
</dbReference>
<evidence type="ECO:0000313" key="3">
    <source>
        <dbReference type="Proteomes" id="UP000233491"/>
    </source>
</evidence>
<dbReference type="AlphaFoldDB" id="A0A1I4QYT4"/>
<dbReference type="RefSeq" id="WP_101288332.1">
    <property type="nucleotide sequence ID" value="NZ_FOUQ01000001.1"/>
</dbReference>
<keyword evidence="3" id="KW-1185">Reference proteome</keyword>
<dbReference type="Pfam" id="PF01755">
    <property type="entry name" value="Glyco_transf_25"/>
    <property type="match status" value="1"/>
</dbReference>
<evidence type="ECO:0000259" key="1">
    <source>
        <dbReference type="Pfam" id="PF01755"/>
    </source>
</evidence>
<proteinExistence type="predicted"/>
<feature type="domain" description="Glycosyl transferase family 25" evidence="1">
    <location>
        <begin position="13"/>
        <end position="183"/>
    </location>
</feature>
<name>A0A1I4QYT4_9HYPH</name>
<gene>
    <name evidence="2" type="ORF">CXZ10_02790</name>
</gene>
<accession>A0A1I4QYT4</accession>
<protein>
    <submittedName>
        <fullName evidence="2">Glycosyl transferase</fullName>
    </submittedName>
</protein>
<dbReference type="InterPro" id="IPR002654">
    <property type="entry name" value="Glyco_trans_25"/>
</dbReference>
<dbReference type="EMBL" id="PJNW01000002">
    <property type="protein sequence ID" value="PKR91073.1"/>
    <property type="molecule type" value="Genomic_DNA"/>
</dbReference>
<keyword evidence="2" id="KW-0808">Transferase</keyword>
<evidence type="ECO:0000313" key="2">
    <source>
        <dbReference type="EMBL" id="PKR91073.1"/>
    </source>
</evidence>
<sequence length="257" mass="29102">MNRLPTSGSKLACYLINLERAPDRRAMMEARFQARGLTHDVVKAVDGKLLRFPIPEVSELAFKLLHGRRIIPAEVGCYLSHIECAKQLLASDADYGLIVEDDVTFSPDFVEAIDLACVQGRHWDILRLTTVNREGGVTFRKLSASRSLAVALTRKKGSGAYIVNRRAAAWMVDALIPMRLSYDIAYDLEYLSGLRACWVLPQPASQLNDMETQVQINIRAYKLPRYRYLTVLPYRAFLETTRVLFRGVQLGRSLLRV</sequence>
<organism evidence="2 3">
    <name type="scientific">Pleomorphomonas diazotrophica</name>
    <dbReference type="NCBI Taxonomy" id="1166257"/>
    <lineage>
        <taxon>Bacteria</taxon>
        <taxon>Pseudomonadati</taxon>
        <taxon>Pseudomonadota</taxon>
        <taxon>Alphaproteobacteria</taxon>
        <taxon>Hyphomicrobiales</taxon>
        <taxon>Pleomorphomonadaceae</taxon>
        <taxon>Pleomorphomonas</taxon>
    </lineage>
</organism>
<dbReference type="Proteomes" id="UP000233491">
    <property type="component" value="Unassembled WGS sequence"/>
</dbReference>
<reference evidence="2 3" key="1">
    <citation type="submission" date="2017-12" db="EMBL/GenBank/DDBJ databases">
        <title>Anaerobic carbon monoxide metabolism by Pleomorphomonas carboxyditropha sp. nov., a new mesophilic hydrogenogenic carboxidotroph.</title>
        <authorList>
            <person name="Esquivel-Elizondo S."/>
            <person name="Krajmalnik-Brown R."/>
        </authorList>
    </citation>
    <scope>NUCLEOTIDE SEQUENCE [LARGE SCALE GENOMIC DNA]</scope>
    <source>
        <strain evidence="2 3">R5-392</strain>
    </source>
</reference>
<comment type="caution">
    <text evidence="2">The sequence shown here is derived from an EMBL/GenBank/DDBJ whole genome shotgun (WGS) entry which is preliminary data.</text>
</comment>